<feature type="region of interest" description="Disordered" evidence="6">
    <location>
        <begin position="131"/>
        <end position="154"/>
    </location>
</feature>
<keyword evidence="3 5" id="KW-0863">Zinc-finger</keyword>
<dbReference type="PANTHER" id="PTHR24379:SF121">
    <property type="entry name" value="C2H2-TYPE DOMAIN-CONTAINING PROTEIN"/>
    <property type="match status" value="1"/>
</dbReference>
<dbReference type="Pfam" id="PF13912">
    <property type="entry name" value="zf-C2H2_6"/>
    <property type="match status" value="1"/>
</dbReference>
<evidence type="ECO:0000313" key="9">
    <source>
        <dbReference type="Proteomes" id="UP001446871"/>
    </source>
</evidence>
<evidence type="ECO:0000259" key="7">
    <source>
        <dbReference type="PROSITE" id="PS50157"/>
    </source>
</evidence>
<accession>A0ABR1ULI3</accession>
<dbReference type="InterPro" id="IPR036236">
    <property type="entry name" value="Znf_C2H2_sf"/>
</dbReference>
<name>A0ABR1ULI3_9PEZI</name>
<dbReference type="InterPro" id="IPR013087">
    <property type="entry name" value="Znf_C2H2_type"/>
</dbReference>
<evidence type="ECO:0000256" key="5">
    <source>
        <dbReference type="PROSITE-ProRule" id="PRU00042"/>
    </source>
</evidence>
<dbReference type="Pfam" id="PF00096">
    <property type="entry name" value="zf-C2H2"/>
    <property type="match status" value="1"/>
</dbReference>
<dbReference type="SUPFAM" id="SSF57667">
    <property type="entry name" value="beta-beta-alpha zinc fingers"/>
    <property type="match status" value="2"/>
</dbReference>
<evidence type="ECO:0000256" key="6">
    <source>
        <dbReference type="SAM" id="MobiDB-lite"/>
    </source>
</evidence>
<evidence type="ECO:0000256" key="1">
    <source>
        <dbReference type="ARBA" id="ARBA00022723"/>
    </source>
</evidence>
<evidence type="ECO:0000256" key="3">
    <source>
        <dbReference type="ARBA" id="ARBA00022771"/>
    </source>
</evidence>
<reference evidence="8 9" key="1">
    <citation type="submission" date="2023-01" db="EMBL/GenBank/DDBJ databases">
        <title>Analysis of 21 Apiospora genomes using comparative genomics revels a genus with tremendous synthesis potential of carbohydrate active enzymes and secondary metabolites.</title>
        <authorList>
            <person name="Sorensen T."/>
        </authorList>
    </citation>
    <scope>NUCLEOTIDE SEQUENCE [LARGE SCALE GENOMIC DNA]</scope>
    <source>
        <strain evidence="8 9">CBS 83171</strain>
    </source>
</reference>
<keyword evidence="9" id="KW-1185">Reference proteome</keyword>
<sequence>MSQVTFQCPTCYKQFDSCRAREQHMEALRHEARNFKCDVCPRSFPTRHQVEAHMRTPGNWHDAYETKGSEKDGNGFCVCGTCWRGFDDFKSRDLHLDALNHEPPEFECNVCELYFQTKRQVEEHMNAEGHWSYAEDDEGTSSEDTTDSSSDGDDTDDYECGICDEVFDTDEDCTKHEALAHKWCYECEEYFATSQGAWMHRNSDVHTGTPTQCPFCNRHYMAIIDLCQHLESGGCRKLPNPTNRQIYELVRSRDPGGIIAKNRIKWHQITYEASGLARNGSAYECGLCHEPFSSLAKLNEHLRSPVRKSIFYMMGRELPG</sequence>
<evidence type="ECO:0000256" key="4">
    <source>
        <dbReference type="ARBA" id="ARBA00022833"/>
    </source>
</evidence>
<dbReference type="Gene3D" id="3.30.160.60">
    <property type="entry name" value="Classic Zinc Finger"/>
    <property type="match status" value="2"/>
</dbReference>
<dbReference type="PROSITE" id="PS50157">
    <property type="entry name" value="ZINC_FINGER_C2H2_2"/>
    <property type="match status" value="1"/>
</dbReference>
<comment type="caution">
    <text evidence="8">The sequence shown here is derived from an EMBL/GenBank/DDBJ whole genome shotgun (WGS) entry which is preliminary data.</text>
</comment>
<keyword evidence="1" id="KW-0479">Metal-binding</keyword>
<organism evidence="8 9">
    <name type="scientific">Apiospora saccharicola</name>
    <dbReference type="NCBI Taxonomy" id="335842"/>
    <lineage>
        <taxon>Eukaryota</taxon>
        <taxon>Fungi</taxon>
        <taxon>Dikarya</taxon>
        <taxon>Ascomycota</taxon>
        <taxon>Pezizomycotina</taxon>
        <taxon>Sordariomycetes</taxon>
        <taxon>Xylariomycetidae</taxon>
        <taxon>Amphisphaeriales</taxon>
        <taxon>Apiosporaceae</taxon>
        <taxon>Apiospora</taxon>
    </lineage>
</organism>
<keyword evidence="2" id="KW-0677">Repeat</keyword>
<dbReference type="Proteomes" id="UP001446871">
    <property type="component" value="Unassembled WGS sequence"/>
</dbReference>
<evidence type="ECO:0000313" key="8">
    <source>
        <dbReference type="EMBL" id="KAK8059756.1"/>
    </source>
</evidence>
<gene>
    <name evidence="8" type="ORF">PG996_009686</name>
</gene>
<feature type="domain" description="C2H2-type" evidence="7">
    <location>
        <begin position="35"/>
        <end position="66"/>
    </location>
</feature>
<dbReference type="Pfam" id="PF12756">
    <property type="entry name" value="zf-C2H2_2"/>
    <property type="match status" value="1"/>
</dbReference>
<dbReference type="EMBL" id="JAQQWM010000006">
    <property type="protein sequence ID" value="KAK8059756.1"/>
    <property type="molecule type" value="Genomic_DNA"/>
</dbReference>
<dbReference type="InterPro" id="IPR041661">
    <property type="entry name" value="ZN622/Rei1/Reh1_Znf-C2H2"/>
</dbReference>
<evidence type="ECO:0000256" key="2">
    <source>
        <dbReference type="ARBA" id="ARBA00022737"/>
    </source>
</evidence>
<keyword evidence="4" id="KW-0862">Zinc</keyword>
<dbReference type="PROSITE" id="PS00028">
    <property type="entry name" value="ZINC_FINGER_C2H2_1"/>
    <property type="match status" value="3"/>
</dbReference>
<protein>
    <recommendedName>
        <fullName evidence="7">C2H2-type domain-containing protein</fullName>
    </recommendedName>
</protein>
<dbReference type="SMART" id="SM00355">
    <property type="entry name" value="ZnF_C2H2"/>
    <property type="match status" value="7"/>
</dbReference>
<proteinExistence type="predicted"/>
<feature type="compositionally biased region" description="Acidic residues" evidence="6">
    <location>
        <begin position="134"/>
        <end position="154"/>
    </location>
</feature>
<dbReference type="PANTHER" id="PTHR24379">
    <property type="entry name" value="KRAB AND ZINC FINGER DOMAIN-CONTAINING"/>
    <property type="match status" value="1"/>
</dbReference>